<protein>
    <submittedName>
        <fullName evidence="2">Uncharacterized protein</fullName>
    </submittedName>
</protein>
<keyword evidence="1" id="KW-0812">Transmembrane</keyword>
<evidence type="ECO:0000256" key="1">
    <source>
        <dbReference type="SAM" id="Phobius"/>
    </source>
</evidence>
<organism evidence="2">
    <name type="scientific">Rhizophora mucronata</name>
    <name type="common">Asiatic mangrove</name>
    <dbReference type="NCBI Taxonomy" id="61149"/>
    <lineage>
        <taxon>Eukaryota</taxon>
        <taxon>Viridiplantae</taxon>
        <taxon>Streptophyta</taxon>
        <taxon>Embryophyta</taxon>
        <taxon>Tracheophyta</taxon>
        <taxon>Spermatophyta</taxon>
        <taxon>Magnoliopsida</taxon>
        <taxon>eudicotyledons</taxon>
        <taxon>Gunneridae</taxon>
        <taxon>Pentapetalae</taxon>
        <taxon>rosids</taxon>
        <taxon>fabids</taxon>
        <taxon>Malpighiales</taxon>
        <taxon>Rhizophoraceae</taxon>
        <taxon>Rhizophora</taxon>
    </lineage>
</organism>
<proteinExistence type="predicted"/>
<dbReference type="AlphaFoldDB" id="A0A2P2IZE9"/>
<keyword evidence="1" id="KW-1133">Transmembrane helix</keyword>
<reference evidence="2" key="1">
    <citation type="submission" date="2018-02" db="EMBL/GenBank/DDBJ databases">
        <title>Rhizophora mucronata_Transcriptome.</title>
        <authorList>
            <person name="Meera S.P."/>
            <person name="Sreeshan A."/>
            <person name="Augustine A."/>
        </authorList>
    </citation>
    <scope>NUCLEOTIDE SEQUENCE</scope>
    <source>
        <tissue evidence="2">Leaf</tissue>
    </source>
</reference>
<sequence>MMIKDSKEKIRETLAWLYACVSDCGYSIIIGFLRDKLLASE</sequence>
<dbReference type="EMBL" id="GGEC01006098">
    <property type="protein sequence ID" value="MBW86581.1"/>
    <property type="molecule type" value="Transcribed_RNA"/>
</dbReference>
<evidence type="ECO:0000313" key="2">
    <source>
        <dbReference type="EMBL" id="MBW86581.1"/>
    </source>
</evidence>
<accession>A0A2P2IZE9</accession>
<name>A0A2P2IZE9_RHIMU</name>
<keyword evidence="1" id="KW-0472">Membrane</keyword>
<feature type="transmembrane region" description="Helical" evidence="1">
    <location>
        <begin position="12"/>
        <end position="33"/>
    </location>
</feature>